<dbReference type="InterPro" id="IPR000515">
    <property type="entry name" value="MetI-like"/>
</dbReference>
<organism evidence="9 10">
    <name type="scientific">Paenibacillus sabuli</name>
    <dbReference type="NCBI Taxonomy" id="2772509"/>
    <lineage>
        <taxon>Bacteria</taxon>
        <taxon>Bacillati</taxon>
        <taxon>Bacillota</taxon>
        <taxon>Bacilli</taxon>
        <taxon>Bacillales</taxon>
        <taxon>Paenibacillaceae</taxon>
        <taxon>Paenibacillus</taxon>
    </lineage>
</organism>
<feature type="transmembrane region" description="Helical" evidence="7">
    <location>
        <begin position="242"/>
        <end position="261"/>
    </location>
</feature>
<feature type="domain" description="ABC transmembrane type-1" evidence="8">
    <location>
        <begin position="54"/>
        <end position="248"/>
    </location>
</feature>
<dbReference type="Proteomes" id="UP000621560">
    <property type="component" value="Unassembled WGS sequence"/>
</dbReference>
<keyword evidence="2 7" id="KW-0813">Transport</keyword>
<evidence type="ECO:0000256" key="7">
    <source>
        <dbReference type="RuleBase" id="RU363032"/>
    </source>
</evidence>
<dbReference type="Gene3D" id="1.10.3720.10">
    <property type="entry name" value="MetI-like"/>
    <property type="match status" value="1"/>
</dbReference>
<keyword evidence="10" id="KW-1185">Reference proteome</keyword>
<comment type="subcellular location">
    <subcellularLocation>
        <location evidence="1 7">Cell membrane</location>
        <topology evidence="1 7">Multi-pass membrane protein</topology>
    </subcellularLocation>
</comment>
<gene>
    <name evidence="9" type="ORF">IDH44_07885</name>
</gene>
<evidence type="ECO:0000256" key="2">
    <source>
        <dbReference type="ARBA" id="ARBA00022448"/>
    </source>
</evidence>
<keyword evidence="5 7" id="KW-1133">Transmembrane helix</keyword>
<name>A0A927BTF8_9BACL</name>
<evidence type="ECO:0000313" key="9">
    <source>
        <dbReference type="EMBL" id="MBD2845108.1"/>
    </source>
</evidence>
<sequence>MISLLMLYPFVNVFVVSISSYSAYIENPLRIFPKDITFGAYAQITRHPVLWSSYLNTIIVTISGVALGIFLYIVTAYPLSKSFLKGRRIIMLAIVFTMLFNGGLIPNYYLMRELGLLNSLPALVLPMLLSGFNLILMKTFMENIPEELEEAARIDGASDPYILFRIVVPLSLPIIATLCLFTAVAYWNNFFNAIVYIRDVDKWPLMLFLREIIEGAKLISISGGGVENAAEAGNVQITAETLQYATLMIVTLPILCVYPFLQRFFVKGIMLGSVKG</sequence>
<accession>A0A927BTF8</accession>
<feature type="transmembrane region" description="Helical" evidence="7">
    <location>
        <begin position="122"/>
        <end position="141"/>
    </location>
</feature>
<feature type="transmembrane region" description="Helical" evidence="7">
    <location>
        <begin position="7"/>
        <end position="25"/>
    </location>
</feature>
<proteinExistence type="inferred from homology"/>
<evidence type="ECO:0000256" key="1">
    <source>
        <dbReference type="ARBA" id="ARBA00004651"/>
    </source>
</evidence>
<dbReference type="GO" id="GO:0005886">
    <property type="term" value="C:plasma membrane"/>
    <property type="evidence" value="ECO:0007669"/>
    <property type="project" value="UniProtKB-SubCell"/>
</dbReference>
<dbReference type="AlphaFoldDB" id="A0A927BTF8"/>
<keyword evidence="3" id="KW-1003">Cell membrane</keyword>
<evidence type="ECO:0000313" key="10">
    <source>
        <dbReference type="Proteomes" id="UP000621560"/>
    </source>
</evidence>
<feature type="transmembrane region" description="Helical" evidence="7">
    <location>
        <begin position="89"/>
        <end position="110"/>
    </location>
</feature>
<dbReference type="EMBL" id="JACXIZ010000014">
    <property type="protein sequence ID" value="MBD2845108.1"/>
    <property type="molecule type" value="Genomic_DNA"/>
</dbReference>
<dbReference type="GO" id="GO:0055085">
    <property type="term" value="P:transmembrane transport"/>
    <property type="evidence" value="ECO:0007669"/>
    <property type="project" value="InterPro"/>
</dbReference>
<keyword evidence="6 7" id="KW-0472">Membrane</keyword>
<dbReference type="SUPFAM" id="SSF161098">
    <property type="entry name" value="MetI-like"/>
    <property type="match status" value="1"/>
</dbReference>
<dbReference type="PANTHER" id="PTHR43744:SF9">
    <property type="entry name" value="POLYGALACTURONAN_RHAMNOGALACTURONAN TRANSPORT SYSTEM PERMEASE PROTEIN YTCP"/>
    <property type="match status" value="1"/>
</dbReference>
<dbReference type="PANTHER" id="PTHR43744">
    <property type="entry name" value="ABC TRANSPORTER PERMEASE PROTEIN MG189-RELATED-RELATED"/>
    <property type="match status" value="1"/>
</dbReference>
<comment type="caution">
    <text evidence="9">The sequence shown here is derived from an EMBL/GenBank/DDBJ whole genome shotgun (WGS) entry which is preliminary data.</text>
</comment>
<keyword evidence="4 7" id="KW-0812">Transmembrane</keyword>
<evidence type="ECO:0000256" key="6">
    <source>
        <dbReference type="ARBA" id="ARBA00023136"/>
    </source>
</evidence>
<feature type="transmembrane region" description="Helical" evidence="7">
    <location>
        <begin position="54"/>
        <end position="77"/>
    </location>
</feature>
<evidence type="ECO:0000256" key="4">
    <source>
        <dbReference type="ARBA" id="ARBA00022692"/>
    </source>
</evidence>
<evidence type="ECO:0000259" key="8">
    <source>
        <dbReference type="PROSITE" id="PS50928"/>
    </source>
</evidence>
<reference evidence="9" key="1">
    <citation type="submission" date="2020-09" db="EMBL/GenBank/DDBJ databases">
        <title>A novel bacterium of genus Paenibacillus, isolated from South China Sea.</title>
        <authorList>
            <person name="Huang H."/>
            <person name="Mo K."/>
            <person name="Hu Y."/>
        </authorList>
    </citation>
    <scope>NUCLEOTIDE SEQUENCE</scope>
    <source>
        <strain evidence="9">IB182496</strain>
    </source>
</reference>
<protein>
    <submittedName>
        <fullName evidence="9">Carbohydrate ABC transporter permease</fullName>
    </submittedName>
</protein>
<evidence type="ECO:0000256" key="5">
    <source>
        <dbReference type="ARBA" id="ARBA00022989"/>
    </source>
</evidence>
<dbReference type="InterPro" id="IPR035906">
    <property type="entry name" value="MetI-like_sf"/>
</dbReference>
<evidence type="ECO:0000256" key="3">
    <source>
        <dbReference type="ARBA" id="ARBA00022475"/>
    </source>
</evidence>
<feature type="transmembrane region" description="Helical" evidence="7">
    <location>
        <begin position="162"/>
        <end position="187"/>
    </location>
</feature>
<dbReference type="CDD" id="cd06261">
    <property type="entry name" value="TM_PBP2"/>
    <property type="match status" value="1"/>
</dbReference>
<dbReference type="Pfam" id="PF00528">
    <property type="entry name" value="BPD_transp_1"/>
    <property type="match status" value="1"/>
</dbReference>
<comment type="similarity">
    <text evidence="7">Belongs to the binding-protein-dependent transport system permease family.</text>
</comment>
<dbReference type="PROSITE" id="PS50928">
    <property type="entry name" value="ABC_TM1"/>
    <property type="match status" value="1"/>
</dbReference>